<dbReference type="InterPro" id="IPR023393">
    <property type="entry name" value="START-like_dom_sf"/>
</dbReference>
<dbReference type="KEGG" id="vab:WPS_34470"/>
<proteinExistence type="inferred from homology"/>
<dbReference type="Pfam" id="PF08327">
    <property type="entry name" value="AHSA1"/>
    <property type="match status" value="1"/>
</dbReference>
<dbReference type="InterPro" id="IPR013538">
    <property type="entry name" value="ASHA1/2-like_C"/>
</dbReference>
<keyword evidence="4" id="KW-1185">Reference proteome</keyword>
<sequence>MITQQPAIVQEVAMEATPAAIFAALTDPAQLVQWWGGDKYKVDRMDVDLRAGGAWRTEGTGGDGHAFAAFGVYRVIEPPHTLEYTWNYDWSDGDAVQTLVRFDISERGSGSLVRVTHTGFVDAEERSDHDQGWTLVLGWLHDYTARNRTA</sequence>
<dbReference type="CDD" id="cd07814">
    <property type="entry name" value="SRPBCC_CalC_Aha1-like"/>
    <property type="match status" value="1"/>
</dbReference>
<dbReference type="EMBL" id="AP025523">
    <property type="protein sequence ID" value="BDE08171.1"/>
    <property type="molecule type" value="Genomic_DNA"/>
</dbReference>
<name>A0AAN2CBE9_UNVUL</name>
<evidence type="ECO:0000313" key="4">
    <source>
        <dbReference type="Proteomes" id="UP001317532"/>
    </source>
</evidence>
<evidence type="ECO:0000259" key="2">
    <source>
        <dbReference type="Pfam" id="PF08327"/>
    </source>
</evidence>
<evidence type="ECO:0000313" key="3">
    <source>
        <dbReference type="EMBL" id="BDE08171.1"/>
    </source>
</evidence>
<evidence type="ECO:0000256" key="1">
    <source>
        <dbReference type="ARBA" id="ARBA00006817"/>
    </source>
</evidence>
<organism evidence="3 4">
    <name type="scientific">Vulcanimicrobium alpinum</name>
    <dbReference type="NCBI Taxonomy" id="3016050"/>
    <lineage>
        <taxon>Bacteria</taxon>
        <taxon>Bacillati</taxon>
        <taxon>Vulcanimicrobiota</taxon>
        <taxon>Vulcanimicrobiia</taxon>
        <taxon>Vulcanimicrobiales</taxon>
        <taxon>Vulcanimicrobiaceae</taxon>
        <taxon>Vulcanimicrobium</taxon>
    </lineage>
</organism>
<feature type="domain" description="Activator of Hsp90 ATPase homologue 1/2-like C-terminal" evidence="2">
    <location>
        <begin position="16"/>
        <end position="142"/>
    </location>
</feature>
<dbReference type="Gene3D" id="3.30.530.20">
    <property type="match status" value="1"/>
</dbReference>
<reference evidence="3 4" key="1">
    <citation type="journal article" date="2022" name="ISME Commun">
        <title>Vulcanimicrobium alpinus gen. nov. sp. nov., the first cultivated representative of the candidate phylum 'Eremiobacterota', is a metabolically versatile aerobic anoxygenic phototroph.</title>
        <authorList>
            <person name="Yabe S."/>
            <person name="Muto K."/>
            <person name="Abe K."/>
            <person name="Yokota A."/>
            <person name="Staudigel H."/>
            <person name="Tebo B.M."/>
        </authorList>
    </citation>
    <scope>NUCLEOTIDE SEQUENCE [LARGE SCALE GENOMIC DNA]</scope>
    <source>
        <strain evidence="3 4">WC8-2</strain>
    </source>
</reference>
<protein>
    <submittedName>
        <fullName evidence="3">Activator of HSP90 ATPase</fullName>
    </submittedName>
</protein>
<dbReference type="SUPFAM" id="SSF55961">
    <property type="entry name" value="Bet v1-like"/>
    <property type="match status" value="1"/>
</dbReference>
<comment type="similarity">
    <text evidence="1">Belongs to the AHA1 family.</text>
</comment>
<accession>A0AAN2CBE9</accession>
<dbReference type="Proteomes" id="UP001317532">
    <property type="component" value="Chromosome"/>
</dbReference>
<dbReference type="RefSeq" id="WP_317995717.1">
    <property type="nucleotide sequence ID" value="NZ_AP025523.1"/>
</dbReference>
<dbReference type="AlphaFoldDB" id="A0AAN2CBE9"/>
<gene>
    <name evidence="3" type="ORF">WPS_34470</name>
</gene>